<dbReference type="PROSITE" id="PS51444">
    <property type="entry name" value="FH2"/>
    <property type="match status" value="1"/>
</dbReference>
<feature type="region of interest" description="Disordered" evidence="3">
    <location>
        <begin position="1111"/>
        <end position="1135"/>
    </location>
</feature>
<evidence type="ECO:0000259" key="5">
    <source>
        <dbReference type="PROSITE" id="PS51444"/>
    </source>
</evidence>
<evidence type="ECO:0000259" key="4">
    <source>
        <dbReference type="PROSITE" id="PS51182"/>
    </source>
</evidence>
<keyword evidence="1" id="KW-0904">Protein phosphatase</keyword>
<dbReference type="Proteomes" id="UP000001876">
    <property type="component" value="Unassembled WGS sequence"/>
</dbReference>
<feature type="compositionally biased region" description="Low complexity" evidence="3">
    <location>
        <begin position="379"/>
        <end position="388"/>
    </location>
</feature>
<evidence type="ECO:0000256" key="1">
    <source>
        <dbReference type="ARBA" id="ARBA00022912"/>
    </source>
</evidence>
<dbReference type="SMART" id="SM01326">
    <property type="entry name" value="PTEN_C2"/>
    <property type="match status" value="1"/>
</dbReference>
<feature type="domain" description="C2 tensin-type" evidence="4">
    <location>
        <begin position="465"/>
        <end position="615"/>
    </location>
</feature>
<dbReference type="EMBL" id="GG663746">
    <property type="protein sequence ID" value="EEH53349.1"/>
    <property type="molecule type" value="Genomic_DNA"/>
</dbReference>
<dbReference type="InterPro" id="IPR029021">
    <property type="entry name" value="Prot-tyrosine_phosphatase-like"/>
</dbReference>
<dbReference type="OMA" id="LLQCEPT"/>
<dbReference type="Pfam" id="PF10409">
    <property type="entry name" value="PTEN_C2"/>
    <property type="match status" value="1"/>
</dbReference>
<organism evidence="7">
    <name type="scientific">Micromonas pusilla (strain CCMP1545)</name>
    <name type="common">Picoplanktonic green alga</name>
    <dbReference type="NCBI Taxonomy" id="564608"/>
    <lineage>
        <taxon>Eukaryota</taxon>
        <taxon>Viridiplantae</taxon>
        <taxon>Chlorophyta</taxon>
        <taxon>Mamiellophyceae</taxon>
        <taxon>Mamiellales</taxon>
        <taxon>Mamiellaceae</taxon>
        <taxon>Micromonas</taxon>
    </lineage>
</organism>
<dbReference type="PROSITE" id="PS51182">
    <property type="entry name" value="C2_TENSIN"/>
    <property type="match status" value="1"/>
</dbReference>
<accession>C1N315</accession>
<reference evidence="6 7" key="1">
    <citation type="journal article" date="2009" name="Science">
        <title>Green evolution and dynamic adaptations revealed by genomes of the marine picoeukaryotes Micromonas.</title>
        <authorList>
            <person name="Worden A.Z."/>
            <person name="Lee J.H."/>
            <person name="Mock T."/>
            <person name="Rouze P."/>
            <person name="Simmons M.P."/>
            <person name="Aerts A.L."/>
            <person name="Allen A.E."/>
            <person name="Cuvelier M.L."/>
            <person name="Derelle E."/>
            <person name="Everett M.V."/>
            <person name="Foulon E."/>
            <person name="Grimwood J."/>
            <person name="Gundlach H."/>
            <person name="Henrissat B."/>
            <person name="Napoli C."/>
            <person name="McDonald S.M."/>
            <person name="Parker M.S."/>
            <person name="Rombauts S."/>
            <person name="Salamov A."/>
            <person name="Von Dassow P."/>
            <person name="Badger J.H."/>
            <person name="Coutinho P.M."/>
            <person name="Demir E."/>
            <person name="Dubchak I."/>
            <person name="Gentemann C."/>
            <person name="Eikrem W."/>
            <person name="Gready J.E."/>
            <person name="John U."/>
            <person name="Lanier W."/>
            <person name="Lindquist E.A."/>
            <person name="Lucas S."/>
            <person name="Mayer K.F."/>
            <person name="Moreau H."/>
            <person name="Not F."/>
            <person name="Otillar R."/>
            <person name="Panaud O."/>
            <person name="Pangilinan J."/>
            <person name="Paulsen I."/>
            <person name="Piegu B."/>
            <person name="Poliakov A."/>
            <person name="Robbens S."/>
            <person name="Schmutz J."/>
            <person name="Toulza E."/>
            <person name="Wyss T."/>
            <person name="Zelensky A."/>
            <person name="Zhou K."/>
            <person name="Armbrust E.V."/>
            <person name="Bhattacharya D."/>
            <person name="Goodenough U.W."/>
            <person name="Van de Peer Y."/>
            <person name="Grigoriev I.V."/>
        </authorList>
    </citation>
    <scope>NUCLEOTIDE SEQUENCE [LARGE SCALE GENOMIC DNA]</scope>
    <source>
        <strain evidence="6 7">CCMP1545</strain>
    </source>
</reference>
<sequence length="1148" mass="118569">MGAGESKAAASASAPASASAGDDPPAPAPKQGTWEAVRASAPGTSSSSSWSRMKRAMGDVVFRANAKAKSDDDATAAASERDDDAWDGELEGDYARAPPRGSHETYLSSPTFLHERILAFQYEGDRREDEDADATDDDDPEDAASRERAEVDALDVSRTLFLDDDDDGYVNALEDAADVIAELRGGDDDDDGNLNANDADANDADDARVMLVNVSDRKLLHPELYHMFDAHGAVREHECDWEWPRRAEVLPMATLLEICAETHAWLSESKSNLVCLHARGGVGCGAARMLRFVAASYLCYAGVHDDVVDAFDALASPPPSRAWAWSSLGGGGGAGGVPRSSPREADGGSAPGTPTGGGGDRTGGGRELFFSAEDRAMAAAATNAPPSHGGYGLTRGGGGGGGGAASSASAANIRNNGRASSVTHAAYQPPPSGSATSTCAQRRYAHWLLMTSRGAFGPAARAGRGKAMTLRAVVASAAPPLDGRGGCRLYALVHARGELIGVGGVGVGGVAPRRRAAGGGAIELTLRDVSGGGGGGDSEGVDAGVAVRGDVAVSLCHWTGVRAKDAREPVAVFAFHTGFVEPGEHRATLRQLDVSDAHRRKIPENFYVDVRLELDADAPLELGDQPGDGDGVGGIGIDDAFGCESSLAFGREPSSSPPGLRGVCWDVTPPERARRGTWWTDVDGAFGAGGVSLPPHQEDALREAFAASPKRLVSRPLLRLAKTTTRRATEAAAAPRPPPASPPPRPSFVSLARETIVVAVTRKLRVDVAAAATAVAIGDPERSLSLDELRALLRAAPTEDESAAVAAAEFVNDAAFFHAMTPAERALQTLAAVPRLKPKLRTLCFARYYFERAVEDVELALRDVAAACECVRRSAAAKNGALRVVLATALACGNALNEGNARGGATGFSLDSLHKLADVKAKTPRAGGGRSETLLDFVVAAADERVVGEGEADVEAVAALAPSLTRDLAACERGGACPTFDDIADALGRIEGGIAMATREADAAAAAAAAAGGGGNGGGGGELAYAGALRAFVARASPRVAALRDDAVRADAVYRALCLYVGEGDGESGVAAPPAPARPPSDIFGSVWAFARAVDASRARRVALEKRRALEASVAANARDDSEDELESPAARRSNTLAADDELAAYSW</sequence>
<dbReference type="AlphaFoldDB" id="C1N315"/>
<dbReference type="OrthoDB" id="512325at2759"/>
<dbReference type="InterPro" id="IPR014020">
    <property type="entry name" value="Tensin_C2-dom"/>
</dbReference>
<dbReference type="Pfam" id="PF02181">
    <property type="entry name" value="FH2"/>
    <property type="match status" value="1"/>
</dbReference>
<feature type="region of interest" description="Disordered" evidence="3">
    <location>
        <begin position="325"/>
        <end position="366"/>
    </location>
</feature>
<keyword evidence="1" id="KW-0378">Hydrolase</keyword>
<keyword evidence="7" id="KW-1185">Reference proteome</keyword>
<dbReference type="Gene3D" id="2.60.40.1110">
    <property type="match status" value="1"/>
</dbReference>
<dbReference type="GO" id="GO:0004721">
    <property type="term" value="F:phosphoprotein phosphatase activity"/>
    <property type="evidence" value="ECO:0007669"/>
    <property type="project" value="UniProtKB-KW"/>
</dbReference>
<feature type="region of interest" description="Disordered" evidence="3">
    <location>
        <begin position="724"/>
        <end position="747"/>
    </location>
</feature>
<evidence type="ECO:0000256" key="2">
    <source>
        <dbReference type="RuleBase" id="RU361260"/>
    </source>
</evidence>
<feature type="region of interest" description="Disordered" evidence="3">
    <location>
        <begin position="123"/>
        <end position="150"/>
    </location>
</feature>
<name>C1N315_MICPC</name>
<feature type="compositionally biased region" description="Gly residues" evidence="3">
    <location>
        <begin position="389"/>
        <end position="404"/>
    </location>
</feature>
<feature type="compositionally biased region" description="Acidic residues" evidence="3">
    <location>
        <begin position="130"/>
        <end position="142"/>
    </location>
</feature>
<dbReference type="RefSeq" id="XP_003062530.1">
    <property type="nucleotide sequence ID" value="XM_003062484.1"/>
</dbReference>
<feature type="region of interest" description="Disordered" evidence="3">
    <location>
        <begin position="379"/>
        <end position="409"/>
    </location>
</feature>
<feature type="region of interest" description="Disordered" evidence="3">
    <location>
        <begin position="1"/>
        <end position="52"/>
    </location>
</feature>
<feature type="domain" description="FH2" evidence="5">
    <location>
        <begin position="650"/>
        <end position="1120"/>
    </location>
</feature>
<dbReference type="GeneID" id="9687741"/>
<feature type="compositionally biased region" description="Acidic residues" evidence="3">
    <location>
        <begin position="81"/>
        <end position="92"/>
    </location>
</feature>
<dbReference type="PANTHER" id="PTHR45725:SF1">
    <property type="entry name" value="DISHEVELLED ASSOCIATED ACTIVATOR OF MORPHOGENESIS, ISOFORM D"/>
    <property type="match status" value="1"/>
</dbReference>
<evidence type="ECO:0000256" key="3">
    <source>
        <dbReference type="SAM" id="MobiDB-lite"/>
    </source>
</evidence>
<dbReference type="STRING" id="564608.C1N315"/>
<feature type="compositionally biased region" description="Gly residues" evidence="3">
    <location>
        <begin position="354"/>
        <end position="366"/>
    </location>
</feature>
<dbReference type="SMART" id="SM00498">
    <property type="entry name" value="FH2"/>
    <property type="match status" value="1"/>
</dbReference>
<evidence type="ECO:0000313" key="7">
    <source>
        <dbReference type="Proteomes" id="UP000001876"/>
    </source>
</evidence>
<feature type="compositionally biased region" description="Pro residues" evidence="3">
    <location>
        <begin position="735"/>
        <end position="746"/>
    </location>
</feature>
<dbReference type="InterPro" id="IPR042201">
    <property type="entry name" value="FH2_Formin_sf"/>
</dbReference>
<dbReference type="InterPro" id="IPR051425">
    <property type="entry name" value="Formin_Homology"/>
</dbReference>
<dbReference type="PANTHER" id="PTHR45725">
    <property type="entry name" value="FORMIN HOMOLOGY 2 FAMILY MEMBER"/>
    <property type="match status" value="1"/>
</dbReference>
<dbReference type="KEGG" id="mpp:MICPUCDRAFT_42088"/>
<dbReference type="SUPFAM" id="SSF101447">
    <property type="entry name" value="Formin homology 2 domain (FH2 domain)"/>
    <property type="match status" value="1"/>
</dbReference>
<dbReference type="Gene3D" id="3.90.190.10">
    <property type="entry name" value="Protein tyrosine phosphatase superfamily"/>
    <property type="match status" value="1"/>
</dbReference>
<proteinExistence type="inferred from homology"/>
<dbReference type="Gene3D" id="1.20.58.2220">
    <property type="entry name" value="Formin, FH2 domain"/>
    <property type="match status" value="1"/>
</dbReference>
<gene>
    <name evidence="6" type="ORF">MICPUCDRAFT_42088</name>
</gene>
<protein>
    <recommendedName>
        <fullName evidence="2">Formin-like protein</fullName>
    </recommendedName>
</protein>
<feature type="compositionally biased region" description="Low complexity" evidence="3">
    <location>
        <begin position="1"/>
        <end position="23"/>
    </location>
</feature>
<comment type="similarity">
    <text evidence="2">Belongs to the formin-like family.</text>
</comment>
<feature type="region of interest" description="Disordered" evidence="3">
    <location>
        <begin position="65"/>
        <end position="108"/>
    </location>
</feature>
<dbReference type="InterPro" id="IPR015425">
    <property type="entry name" value="FH2_Formin"/>
</dbReference>
<evidence type="ECO:0000313" key="6">
    <source>
        <dbReference type="EMBL" id="EEH53349.1"/>
    </source>
</evidence>